<evidence type="ECO:0000313" key="3">
    <source>
        <dbReference type="Proteomes" id="UP000546324"/>
    </source>
</evidence>
<dbReference type="EMBL" id="JACHMQ010000001">
    <property type="protein sequence ID" value="MBB6395125.1"/>
    <property type="molecule type" value="Genomic_DNA"/>
</dbReference>
<sequence length="72" mass="7484">MGPPTPTEADMLAIVAAIVFALALLFDLADISSDAINNSTLTVLGLLLIALHLGGVGTGASASWRPRRRGRR</sequence>
<name>A0A7X0FXY6_9ACTN</name>
<gene>
    <name evidence="2" type="ORF">BKA00_002039</name>
</gene>
<comment type="caution">
    <text evidence="2">The sequence shown here is derived from an EMBL/GenBank/DDBJ whole genome shotgun (WGS) entry which is preliminary data.</text>
</comment>
<keyword evidence="1" id="KW-0472">Membrane</keyword>
<dbReference type="RefSeq" id="WP_230298855.1">
    <property type="nucleotide sequence ID" value="NZ_JACHMQ010000001.1"/>
</dbReference>
<protein>
    <submittedName>
        <fullName evidence="2">Uncharacterized protein</fullName>
    </submittedName>
</protein>
<evidence type="ECO:0000256" key="1">
    <source>
        <dbReference type="SAM" id="Phobius"/>
    </source>
</evidence>
<dbReference type="Proteomes" id="UP000546324">
    <property type="component" value="Unassembled WGS sequence"/>
</dbReference>
<evidence type="ECO:0000313" key="2">
    <source>
        <dbReference type="EMBL" id="MBB6395125.1"/>
    </source>
</evidence>
<organism evidence="2 3">
    <name type="scientific">Actinomadura coerulea</name>
    <dbReference type="NCBI Taxonomy" id="46159"/>
    <lineage>
        <taxon>Bacteria</taxon>
        <taxon>Bacillati</taxon>
        <taxon>Actinomycetota</taxon>
        <taxon>Actinomycetes</taxon>
        <taxon>Streptosporangiales</taxon>
        <taxon>Thermomonosporaceae</taxon>
        <taxon>Actinomadura</taxon>
    </lineage>
</organism>
<keyword evidence="1" id="KW-1133">Transmembrane helix</keyword>
<keyword evidence="1" id="KW-0812">Transmembrane</keyword>
<reference evidence="2 3" key="1">
    <citation type="submission" date="2020-08" db="EMBL/GenBank/DDBJ databases">
        <title>Sequencing the genomes of 1000 actinobacteria strains.</title>
        <authorList>
            <person name="Klenk H.-P."/>
        </authorList>
    </citation>
    <scope>NUCLEOTIDE SEQUENCE [LARGE SCALE GENOMIC DNA]</scope>
    <source>
        <strain evidence="2 3">DSM 43675</strain>
    </source>
</reference>
<feature type="transmembrane region" description="Helical" evidence="1">
    <location>
        <begin position="41"/>
        <end position="64"/>
    </location>
</feature>
<feature type="transmembrane region" description="Helical" evidence="1">
    <location>
        <begin position="12"/>
        <end position="29"/>
    </location>
</feature>
<keyword evidence="3" id="KW-1185">Reference proteome</keyword>
<dbReference type="AlphaFoldDB" id="A0A7X0FXY6"/>
<accession>A0A7X0FXY6</accession>
<proteinExistence type="predicted"/>